<dbReference type="EMBL" id="CABFMQ020000087">
    <property type="protein sequence ID" value="VTZ50957.1"/>
    <property type="molecule type" value="Genomic_DNA"/>
</dbReference>
<accession>A0A8B6M838</accession>
<protein>
    <recommendedName>
        <fullName evidence="4">RAG2 PHD domain containing protein</fullName>
    </recommendedName>
</protein>
<reference evidence="2 3" key="1">
    <citation type="submission" date="2019-05" db="EMBL/GenBank/DDBJ databases">
        <authorList>
            <person name="Farhan Ul Haque M."/>
        </authorList>
    </citation>
    <scope>NUCLEOTIDE SEQUENCE [LARGE SCALE GENOMIC DNA]</scope>
    <source>
        <strain evidence="2">2</strain>
    </source>
</reference>
<evidence type="ECO:0000313" key="3">
    <source>
        <dbReference type="Proteomes" id="UP000485880"/>
    </source>
</evidence>
<sequence length="95" mass="10134">MLSRGKSLNFLNETADGDSASKQEPPSLIVGRDDANHWVVVEAHGLCGGIFGTEAAAMRYACEESRGRAGAVRVARHLVAFDLASPPRRRALGQS</sequence>
<gene>
    <name evidence="2" type="ORF">MPC4_30141</name>
</gene>
<evidence type="ECO:0008006" key="4">
    <source>
        <dbReference type="Google" id="ProtNLM"/>
    </source>
</evidence>
<name>A0A8B6M838_METTU</name>
<keyword evidence="3" id="KW-1185">Reference proteome</keyword>
<dbReference type="Proteomes" id="UP000485880">
    <property type="component" value="Unassembled WGS sequence"/>
</dbReference>
<evidence type="ECO:0000256" key="1">
    <source>
        <dbReference type="SAM" id="MobiDB-lite"/>
    </source>
</evidence>
<evidence type="ECO:0000313" key="2">
    <source>
        <dbReference type="EMBL" id="VTZ50957.1"/>
    </source>
</evidence>
<feature type="region of interest" description="Disordered" evidence="1">
    <location>
        <begin position="1"/>
        <end position="28"/>
    </location>
</feature>
<organism evidence="2 3">
    <name type="scientific">Methylocella tundrae</name>
    <dbReference type="NCBI Taxonomy" id="227605"/>
    <lineage>
        <taxon>Bacteria</taxon>
        <taxon>Pseudomonadati</taxon>
        <taxon>Pseudomonadota</taxon>
        <taxon>Alphaproteobacteria</taxon>
        <taxon>Hyphomicrobiales</taxon>
        <taxon>Beijerinckiaceae</taxon>
        <taxon>Methylocella</taxon>
    </lineage>
</organism>
<comment type="caution">
    <text evidence="2">The sequence shown here is derived from an EMBL/GenBank/DDBJ whole genome shotgun (WGS) entry which is preliminary data.</text>
</comment>
<proteinExistence type="predicted"/>
<dbReference type="AlphaFoldDB" id="A0A8B6M838"/>